<evidence type="ECO:0000313" key="6">
    <source>
        <dbReference type="Proteomes" id="UP000176944"/>
    </source>
</evidence>
<accession>A0A1D9G4K9</accession>
<dbReference type="CDD" id="cd03801">
    <property type="entry name" value="GT4_PimA-like"/>
    <property type="match status" value="1"/>
</dbReference>
<dbReference type="AlphaFoldDB" id="A0A1D9G4K9"/>
<evidence type="ECO:0000256" key="2">
    <source>
        <dbReference type="SAM" id="MobiDB-lite"/>
    </source>
</evidence>
<sequence>MTQTLSENYFCKRSIEIAQQQGRRQKVEGRSDASRLPTPDSRLPTPDSRLPTPDSRLPTPSSLCYNKHYRGYSTVKTLQIGMGWFPEQAGGLNRVYYDCTRYLPQAGVEMHGLVAGSTAVSENSGGQVQAFASHQSPLWQRWSSIRQAMHRVLKEEDYPLVVSHFALYTFPILDQLDSRPMVMHFQGPWALEGHVEGSNTVATRLKWMLERVTYKRIAQFIVLSEAFRNTLHREYHIPLERIHIIPPGVDTERFDTTITPQEARSKLGWSQERPIILAVRRLAKRMGLENLIAAVDQVRKRYPDVLLLIAGKGTLMPTLQAQIEALGLTEHVRLLGFVSDQDLALAYRAATFSVVPTVAWEGFGLIVIESLVNGTPVLGTPVDSIPEILQPFSEDLLFEGTSVDQLAQGMIEVFSGQRQLPSSEACQAYVHEHYTWPVIAQRIKSVYQAAID</sequence>
<feature type="domain" description="Glycosyl transferase family 1" evidence="3">
    <location>
        <begin position="262"/>
        <end position="421"/>
    </location>
</feature>
<dbReference type="PANTHER" id="PTHR46401">
    <property type="entry name" value="GLYCOSYLTRANSFERASE WBBK-RELATED"/>
    <property type="match status" value="1"/>
</dbReference>
<dbReference type="Pfam" id="PF00534">
    <property type="entry name" value="Glycos_transf_1"/>
    <property type="match status" value="1"/>
</dbReference>
<name>A0A1D9G4K9_MOOP1</name>
<evidence type="ECO:0000259" key="3">
    <source>
        <dbReference type="Pfam" id="PF00534"/>
    </source>
</evidence>
<evidence type="ECO:0000256" key="1">
    <source>
        <dbReference type="ARBA" id="ARBA00022679"/>
    </source>
</evidence>
<dbReference type="Pfam" id="PF13439">
    <property type="entry name" value="Glyco_transf_4"/>
    <property type="match status" value="1"/>
</dbReference>
<dbReference type="EMBL" id="CP017708">
    <property type="protein sequence ID" value="AOY82546.2"/>
    <property type="molecule type" value="Genomic_DNA"/>
</dbReference>
<dbReference type="Proteomes" id="UP000176944">
    <property type="component" value="Chromosome"/>
</dbReference>
<dbReference type="GO" id="GO:0009103">
    <property type="term" value="P:lipopolysaccharide biosynthetic process"/>
    <property type="evidence" value="ECO:0007669"/>
    <property type="project" value="TreeGrafter"/>
</dbReference>
<dbReference type="PANTHER" id="PTHR46401:SF2">
    <property type="entry name" value="GLYCOSYLTRANSFERASE WBBK-RELATED"/>
    <property type="match status" value="1"/>
</dbReference>
<feature type="domain" description="Glycosyltransferase subfamily 4-like N-terminal" evidence="4">
    <location>
        <begin position="90"/>
        <end position="253"/>
    </location>
</feature>
<gene>
    <name evidence="5" type="ORF">BJP36_24160</name>
</gene>
<feature type="region of interest" description="Disordered" evidence="2">
    <location>
        <begin position="20"/>
        <end position="61"/>
    </location>
</feature>
<reference evidence="6" key="1">
    <citation type="submission" date="2016-10" db="EMBL/GenBank/DDBJ databases">
        <title>Comparative genomics uncovers the prolific and rare metabolic potential of the cyanobacterial genus Moorea.</title>
        <authorList>
            <person name="Leao T."/>
            <person name="Castelao G."/>
            <person name="Korobeynikov A."/>
            <person name="Monroe E.A."/>
            <person name="Podell S."/>
            <person name="Glukhov E."/>
            <person name="Allen E."/>
            <person name="Gerwick W.H."/>
            <person name="Gerwick L."/>
        </authorList>
    </citation>
    <scope>NUCLEOTIDE SEQUENCE [LARGE SCALE GENOMIC DNA]</scope>
    <source>
        <strain evidence="6">JHB</strain>
    </source>
</reference>
<organism evidence="5 6">
    <name type="scientific">Moorena producens (strain JHB)</name>
    <dbReference type="NCBI Taxonomy" id="1454205"/>
    <lineage>
        <taxon>Bacteria</taxon>
        <taxon>Bacillati</taxon>
        <taxon>Cyanobacteriota</taxon>
        <taxon>Cyanophyceae</taxon>
        <taxon>Coleofasciculales</taxon>
        <taxon>Coleofasciculaceae</taxon>
        <taxon>Moorena</taxon>
    </lineage>
</organism>
<keyword evidence="1" id="KW-0808">Transferase</keyword>
<dbReference type="InterPro" id="IPR001296">
    <property type="entry name" value="Glyco_trans_1"/>
</dbReference>
<evidence type="ECO:0000259" key="4">
    <source>
        <dbReference type="Pfam" id="PF13439"/>
    </source>
</evidence>
<dbReference type="InterPro" id="IPR028098">
    <property type="entry name" value="Glyco_trans_4-like_N"/>
</dbReference>
<dbReference type="SUPFAM" id="SSF53756">
    <property type="entry name" value="UDP-Glycosyltransferase/glycogen phosphorylase"/>
    <property type="match status" value="1"/>
</dbReference>
<proteinExistence type="predicted"/>
<dbReference type="Gene3D" id="3.40.50.2000">
    <property type="entry name" value="Glycogen Phosphorylase B"/>
    <property type="match status" value="2"/>
</dbReference>
<evidence type="ECO:0000313" key="5">
    <source>
        <dbReference type="EMBL" id="AOY82546.2"/>
    </source>
</evidence>
<dbReference type="GO" id="GO:0016757">
    <property type="term" value="F:glycosyltransferase activity"/>
    <property type="evidence" value="ECO:0007669"/>
    <property type="project" value="InterPro"/>
</dbReference>
<protein>
    <submittedName>
        <fullName evidence="5">Glycosyltransferase family 4 protein</fullName>
    </submittedName>
</protein>